<feature type="compositionally biased region" description="Pro residues" evidence="1">
    <location>
        <begin position="69"/>
        <end position="78"/>
    </location>
</feature>
<feature type="compositionally biased region" description="Polar residues" evidence="1">
    <location>
        <begin position="1372"/>
        <end position="1381"/>
    </location>
</feature>
<feature type="domain" description="SANT" evidence="2">
    <location>
        <begin position="1002"/>
        <end position="1050"/>
    </location>
</feature>
<dbReference type="PANTHER" id="PTHR47340">
    <property type="entry name" value="DUPLICATED HOMEODOMAIN-LIKE SUPERFAMILY PROTEIN"/>
    <property type="match status" value="1"/>
</dbReference>
<dbReference type="InterPro" id="IPR009057">
    <property type="entry name" value="Homeodomain-like_sf"/>
</dbReference>
<feature type="region of interest" description="Disordered" evidence="1">
    <location>
        <begin position="1372"/>
        <end position="1401"/>
    </location>
</feature>
<feature type="compositionally biased region" description="Basic and acidic residues" evidence="1">
    <location>
        <begin position="7"/>
        <end position="18"/>
    </location>
</feature>
<dbReference type="InterPro" id="IPR001005">
    <property type="entry name" value="SANT/Myb"/>
</dbReference>
<reference evidence="3 4" key="1">
    <citation type="submission" date="2019-12" db="EMBL/GenBank/DDBJ databases">
        <authorList>
            <person name="Alioto T."/>
            <person name="Alioto T."/>
            <person name="Gomez Garrido J."/>
        </authorList>
    </citation>
    <scope>NUCLEOTIDE SEQUENCE [LARGE SCALE GENOMIC DNA]</scope>
</reference>
<organism evidence="3 4">
    <name type="scientific">Olea europaea subsp. europaea</name>
    <dbReference type="NCBI Taxonomy" id="158383"/>
    <lineage>
        <taxon>Eukaryota</taxon>
        <taxon>Viridiplantae</taxon>
        <taxon>Streptophyta</taxon>
        <taxon>Embryophyta</taxon>
        <taxon>Tracheophyta</taxon>
        <taxon>Spermatophyta</taxon>
        <taxon>Magnoliopsida</taxon>
        <taxon>eudicotyledons</taxon>
        <taxon>Gunneridae</taxon>
        <taxon>Pentapetalae</taxon>
        <taxon>asterids</taxon>
        <taxon>lamiids</taxon>
        <taxon>Lamiales</taxon>
        <taxon>Oleaceae</taxon>
        <taxon>Oleeae</taxon>
        <taxon>Olea</taxon>
    </lineage>
</organism>
<evidence type="ECO:0000259" key="2">
    <source>
        <dbReference type="PROSITE" id="PS51293"/>
    </source>
</evidence>
<dbReference type="Gene3D" id="1.10.10.60">
    <property type="entry name" value="Homeodomain-like"/>
    <property type="match status" value="1"/>
</dbReference>
<dbReference type="Gene3D" id="1.20.58.1880">
    <property type="match status" value="1"/>
</dbReference>
<feature type="compositionally biased region" description="Low complexity" evidence="1">
    <location>
        <begin position="171"/>
        <end position="187"/>
    </location>
</feature>
<keyword evidence="4" id="KW-1185">Reference proteome</keyword>
<feature type="region of interest" description="Disordered" evidence="1">
    <location>
        <begin position="207"/>
        <end position="226"/>
    </location>
</feature>
<gene>
    <name evidence="3" type="ORF">OLEA9_A016917</name>
</gene>
<dbReference type="SMART" id="SM00717">
    <property type="entry name" value="SANT"/>
    <property type="match status" value="2"/>
</dbReference>
<dbReference type="InterPro" id="IPR017884">
    <property type="entry name" value="SANT_dom"/>
</dbReference>
<dbReference type="SUPFAM" id="SSF46689">
    <property type="entry name" value="Homeodomain-like"/>
    <property type="match status" value="2"/>
</dbReference>
<name>A0A8S0PNV9_OLEEU</name>
<proteinExistence type="predicted"/>
<dbReference type="Gramene" id="OE9A016917T7">
    <property type="protein sequence ID" value="OE9A016917C7"/>
    <property type="gene ID" value="OE9A016917"/>
</dbReference>
<evidence type="ECO:0000256" key="1">
    <source>
        <dbReference type="SAM" id="MobiDB-lite"/>
    </source>
</evidence>
<dbReference type="CDD" id="cd00167">
    <property type="entry name" value="SANT"/>
    <property type="match status" value="1"/>
</dbReference>
<dbReference type="Pfam" id="PF00249">
    <property type="entry name" value="Myb_DNA-binding"/>
    <property type="match status" value="2"/>
</dbReference>
<dbReference type="PROSITE" id="PS51293">
    <property type="entry name" value="SANT"/>
    <property type="match status" value="2"/>
</dbReference>
<evidence type="ECO:0000313" key="4">
    <source>
        <dbReference type="Proteomes" id="UP000594638"/>
    </source>
</evidence>
<feature type="region of interest" description="Disordered" evidence="1">
    <location>
        <begin position="1"/>
        <end position="88"/>
    </location>
</feature>
<protein>
    <submittedName>
        <fullName evidence="3">Nuclear receptor coregulator SMRT SMRTER</fullName>
    </submittedName>
</protein>
<keyword evidence="3" id="KW-0675">Receptor</keyword>
<dbReference type="PANTHER" id="PTHR47340:SF1">
    <property type="entry name" value="DUPLICATED HOMEODOMAIN-LIKE SUPERFAMILY PROTEIN"/>
    <property type="match status" value="1"/>
</dbReference>
<accession>A0A8S0PNV9</accession>
<dbReference type="Proteomes" id="UP000594638">
    <property type="component" value="Unassembled WGS sequence"/>
</dbReference>
<dbReference type="EMBL" id="CACTIH010000169">
    <property type="protein sequence ID" value="CAA2955936.1"/>
    <property type="molecule type" value="Genomic_DNA"/>
</dbReference>
<dbReference type="OrthoDB" id="10258692at2759"/>
<feature type="region of interest" description="Disordered" evidence="1">
    <location>
        <begin position="142"/>
        <end position="193"/>
    </location>
</feature>
<sequence>MPPEVFQWDRRSFRRYDRPGSNPAFWGGFSGGGRGPTRWRDQHHPQPLPPPSHPYHHHQHGSYSGFRSRPPPPPPPPGLGKQGGQNMYQEESSHVFPPFGSQFSDRISDDMNYRPPNFRIDGRYFRHNREMRGSFSHKVLKDHSWEPTSSQCGPRRPINDVNEQSSVENVKSYNYGSNNSNGSNKSSFHPLPDSINLLGQSESLLKEKHDKNGASTERAYKGHKLEKENPLESIDCKSLKRTQLRSLSSRGSGFSLSSTFKSVGTNSNDTVLQVQPKITMPVQSPSGDAVACPISATMASSEDNSSRKKPCLQWGEGLKKFEKKNGATRNGFVISDSDTEVVQSDAVNLADESPKAAALLDCVSPATSSSVVCSSSPGVQEKQSIKAVSFDHDKTNFSYSPSGLSQMQCEGPSFSLENLELTSIANLSSSISEFLTPDYPHSVDSGFVQTTAMNKLLLWKVDVLKALEMIESNINSLDTEMKTSISEVGSSFPYPAASCLLPGDKILENITEELDNANTVVKEEDIDNSESAISKFVEMPSASAEDFCPSERANHIEGFLNSDVNDSKNLEVNCLENSLNDEETKGRVDDSEPILSSNYPTLASCSNSCCGSEDIYDLILATNKDSADRASEVLNKLLPANLCHFDISTAAGVSYLPSDSMIMKKKFLTRKQFVQFNEKVTTLKFKVFHHFWKENQLLPVRRVPLKSHKKDRNWTDYFGYRKHHSCPSRFSSAVSVFAKGNLSLVPTEEGIDFVSRLLSNFKLRLYRNTLKMPVLILDKKEKFISRFISSNGLVEDPLTVEKERSMINIWTSEEREIFVDKLATFGKDFSKIAYFLDHKTTADCIEFYYKNHRSEYFEKSKMGFPNQRKTRSGGTYLVASGKRWNREANAASLDVLGSASAVAVSADSGIEIQQKCTSRFSHGLSAYRESRGDIGSLQRSNNLDIKVNDRETLAVDVLAGVCSSLSHKAMNSCITSSVDPAEICEELYDSCLDESCEEMDTTDWTDEEKSFFIQAVSSYGKDFEMISQCVRTRSIYECKVFFSKTHKCLGLDMLQPRPSNAVSGDATGGVSDDSEDTCVVESETIICCERSGCEMGENLLSPDLNTSCESDIVGIPTLKPHLNECEENNGTGFDDFMDAEKSGTDLCQEKDKAGLDFDTDANEQRTNCGTLDVSCDTESLRVIEEAENHVQSNRLGETQNAASIEISDGHRRPGVSSHPCGDAHSSTQLDISLGCQKKTFNHNASSAARAIATSDVQCQKIARTGNCQHRLSCRSFSDRVESSQILGDLKVSMSTVKEKNVGISCEKEVSLQSDAKVDGNFPLDQSSRFSLQKCNSLRFQTSSEAPTPLQEQTRDYCRKGGVKLFGQILISSQGKQNSSIPPNDKKMHHPKSGKQSFSGNQTINLNSTQAKFDCVDYPSCENIPITNFRSWDANKFQNAFPPFPDSTLLLHQNPAAVIMPLDKLKQPLLHQVVKSFPIPGLSSCNRVADYDDPRKGEVRPFTVDLEMQRTRSCSNVMSGTQQPKKGMVVHTGVSDPVEAIKLYYAKS</sequence>
<evidence type="ECO:0000313" key="3">
    <source>
        <dbReference type="EMBL" id="CAA2955936.1"/>
    </source>
</evidence>
<feature type="domain" description="SANT" evidence="2">
    <location>
        <begin position="805"/>
        <end position="856"/>
    </location>
</feature>
<comment type="caution">
    <text evidence="3">The sequence shown here is derived from an EMBL/GenBank/DDBJ whole genome shotgun (WGS) entry which is preliminary data.</text>
</comment>